<comment type="caution">
    <text evidence="2">The sequence shown here is derived from an EMBL/GenBank/DDBJ whole genome shotgun (WGS) entry which is preliminary data.</text>
</comment>
<feature type="region of interest" description="Disordered" evidence="1">
    <location>
        <begin position="32"/>
        <end position="71"/>
    </location>
</feature>
<keyword evidence="3" id="KW-1185">Reference proteome</keyword>
<reference evidence="2" key="1">
    <citation type="thesis" date="2021" institute="BYU ScholarsArchive" country="Provo, UT, USA">
        <title>Applications of and Algorithms for Genome Assembly and Genomic Analyses with an Emphasis on Marine Teleosts.</title>
        <authorList>
            <person name="Pickett B.D."/>
        </authorList>
    </citation>
    <scope>NUCLEOTIDE SEQUENCE</scope>
    <source>
        <strain evidence="2">HI-2016</strain>
    </source>
</reference>
<name>A0A8T2N9Q2_9TELE</name>
<accession>A0A8T2N9Q2</accession>
<feature type="compositionally biased region" description="Polar residues" evidence="1">
    <location>
        <begin position="39"/>
        <end position="57"/>
    </location>
</feature>
<sequence>MMGCCLFVHHRKKRKQRRREVDSLSLCSLDINGADEESVSPSRTGNPNNNTSSNQGDQGPVLRQTAALTAD</sequence>
<dbReference type="EMBL" id="JAFBMS010000096">
    <property type="protein sequence ID" value="KAG9337075.1"/>
    <property type="molecule type" value="Genomic_DNA"/>
</dbReference>
<protein>
    <submittedName>
        <fullName evidence="2">Uncharacterized protein</fullName>
    </submittedName>
</protein>
<proteinExistence type="predicted"/>
<dbReference type="Proteomes" id="UP000824540">
    <property type="component" value="Unassembled WGS sequence"/>
</dbReference>
<evidence type="ECO:0000256" key="1">
    <source>
        <dbReference type="SAM" id="MobiDB-lite"/>
    </source>
</evidence>
<evidence type="ECO:0000313" key="2">
    <source>
        <dbReference type="EMBL" id="KAG9337075.1"/>
    </source>
</evidence>
<gene>
    <name evidence="2" type="ORF">JZ751_029843</name>
</gene>
<dbReference type="AlphaFoldDB" id="A0A8T2N9Q2"/>
<organism evidence="2 3">
    <name type="scientific">Albula glossodonta</name>
    <name type="common">roundjaw bonefish</name>
    <dbReference type="NCBI Taxonomy" id="121402"/>
    <lineage>
        <taxon>Eukaryota</taxon>
        <taxon>Metazoa</taxon>
        <taxon>Chordata</taxon>
        <taxon>Craniata</taxon>
        <taxon>Vertebrata</taxon>
        <taxon>Euteleostomi</taxon>
        <taxon>Actinopterygii</taxon>
        <taxon>Neopterygii</taxon>
        <taxon>Teleostei</taxon>
        <taxon>Albuliformes</taxon>
        <taxon>Albulidae</taxon>
        <taxon>Albula</taxon>
    </lineage>
</organism>
<evidence type="ECO:0000313" key="3">
    <source>
        <dbReference type="Proteomes" id="UP000824540"/>
    </source>
</evidence>